<feature type="domain" description="UvrD-like helicase ATP-binding" evidence="17">
    <location>
        <begin position="3"/>
        <end position="470"/>
    </location>
</feature>
<evidence type="ECO:0000256" key="8">
    <source>
        <dbReference type="ARBA" id="ARBA00023125"/>
    </source>
</evidence>
<dbReference type="PANTHER" id="PTHR11070:SF48">
    <property type="entry name" value="ATP-DEPENDENT HELICASE_NUCLEASE SUBUNIT A"/>
    <property type="match status" value="1"/>
</dbReference>
<dbReference type="AlphaFoldDB" id="A0A3R6GVW3"/>
<dbReference type="EC" id="3.1.-.-" evidence="13"/>
<evidence type="ECO:0000256" key="15">
    <source>
        <dbReference type="SAM" id="Coils"/>
    </source>
</evidence>
<keyword evidence="2 13" id="KW-0547">Nucleotide-binding</keyword>
<dbReference type="InterPro" id="IPR011335">
    <property type="entry name" value="Restrct_endonuc-II-like"/>
</dbReference>
<dbReference type="Pfam" id="PF00580">
    <property type="entry name" value="UvrD-helicase"/>
    <property type="match status" value="1"/>
</dbReference>
<dbReference type="RefSeq" id="WP_118587585.1">
    <property type="nucleotide sequence ID" value="NZ_QRVS01000039.1"/>
</dbReference>
<evidence type="ECO:0000256" key="10">
    <source>
        <dbReference type="ARBA" id="ARBA00023235"/>
    </source>
</evidence>
<accession>A0A3R6GVW3</accession>
<dbReference type="Pfam" id="PF12705">
    <property type="entry name" value="PDDEXK_1"/>
    <property type="match status" value="1"/>
</dbReference>
<dbReference type="Gene3D" id="3.40.50.300">
    <property type="entry name" value="P-loop containing nucleotide triphosphate hydrolases"/>
    <property type="match status" value="4"/>
</dbReference>
<name>A0A3R6GVW3_9FIRM</name>
<dbReference type="GO" id="GO:0005524">
    <property type="term" value="F:ATP binding"/>
    <property type="evidence" value="ECO:0007669"/>
    <property type="project" value="UniProtKB-UniRule"/>
</dbReference>
<evidence type="ECO:0000256" key="13">
    <source>
        <dbReference type="HAMAP-Rule" id="MF_01451"/>
    </source>
</evidence>
<keyword evidence="9 13" id="KW-0234">DNA repair</keyword>
<evidence type="ECO:0000256" key="5">
    <source>
        <dbReference type="ARBA" id="ARBA00022806"/>
    </source>
</evidence>
<feature type="compositionally biased region" description="Basic and acidic residues" evidence="16">
    <location>
        <begin position="686"/>
        <end position="701"/>
    </location>
</feature>
<sequence length="1277" mass="146218">MGVSWTTEQQQVIDLRNRNILVSAAAGSGKTAVLVERIVKIITDKNHPVDIDHLLIVTFTNAAAAEMRERIGNAIEKALDEQPGNEHLLRQLTLIHNAQITTIDSFCLYVVRNHFHEIDLEPNFRIGDEGELKLLREDVLGRVLEQNYEEPSEAFSDFVEGYASGRTDAALNEMILQLYEFSRSYPWPEKWLDSFVGIYRIENREELDRAEWLAPLTENICFVLKDCEQLLKQALAITQQDDGPDMYEKAVQSDLEKYESLSKLTSFCELYGALSDIKYDRLASSRGFEGDPDKLELVKSLREQAKDVVKKICKQYFFCSPEMMIEQLERTEPMLEEVVRLTKQFADEFAAAKRRKNLVDFHDVEHFALQILVDEETEKAKKTAEEFRDTFEEIMIDEYQDSNEVQETLLRSISREERGENNIFMVGDVKQSIYRFRLARPELFMKKYDSYSLEESTTQRIDLHKNFRSREEVLTCTNDIFYKIMVRSLGNVEYDAEAALYPGASYPVSADFTPEILLADSNDELLEDTELSDKKTLEAKIVAEEIRHLMKTQPVTDKATGELRAARYSDIVILLRSLSGWADSLVEVLNGNGIPAHTVSSTGYFSTVEVQTVLSMLRLLDNPRQDIPMAAVLRSPMAGLTDEELAVLRLEDGSVPFHEAVLELAEGLYEEDGQKEISDSEADSEADQKQGRNADGKKEDDIETTAHRKLLKFYKKYRQLRQLVPDTPIHELIEIILRETGYGHYVAAMPAGSRRTANLNMLLEKAAAYEKTSYKGLFHFVRYIDELQKYDVDFGEADMVGENEDVVRIMSIHKSKGLEFPIVIVSGMGKNFNKQDTRSKMVLHPELGIGLDYMDGKKRIKSPTIAKKAIAKQIELENLGEELRVLYVALTRAKEKLILTGTLKDAAEKVEFYRQQANLSKAADRPLSYLTREGASGYLDWILPAVLSYGDKYPVRIVGAAELVLDEVENQLEQNEDLTERIEEIEAADTQLVGQLKQRFSQRYPYQTDILRKNKYSVSELKHRAMREKFEAEQEETIPAFLEEPVTPTIPLFIQRQEKITPDQNVSGQGVQVNRGALRGTAVHRVMECYDFTSEKSVQEQMDAMEKEEKITADMRTLVKERIVADFVSSETGKRMALAQRMGALYREKPFVMGFTEEELENYGFGAGAQMIENEVQTENAQQEIVLENVSRENHMHEEDLTLIQGIIDVFWIEDDGITVLDYKTDRVDTAQELIDRYATQLKLYADALERVFATRKLKVKEILIYSFRLEKLISIE</sequence>
<dbReference type="InterPro" id="IPR011604">
    <property type="entry name" value="PDDEXK-like_dom_sf"/>
</dbReference>
<dbReference type="GO" id="GO:0005829">
    <property type="term" value="C:cytosol"/>
    <property type="evidence" value="ECO:0007669"/>
    <property type="project" value="TreeGrafter"/>
</dbReference>
<feature type="region of interest" description="Disordered" evidence="16">
    <location>
        <begin position="673"/>
        <end position="701"/>
    </location>
</feature>
<dbReference type="InterPro" id="IPR014017">
    <property type="entry name" value="DNA_helicase_UvrD-like_C"/>
</dbReference>
<evidence type="ECO:0000256" key="9">
    <source>
        <dbReference type="ARBA" id="ARBA00023204"/>
    </source>
</evidence>
<evidence type="ECO:0000256" key="1">
    <source>
        <dbReference type="ARBA" id="ARBA00022722"/>
    </source>
</evidence>
<dbReference type="SUPFAM" id="SSF52540">
    <property type="entry name" value="P-loop containing nucleoside triphosphate hydrolases"/>
    <property type="match status" value="1"/>
</dbReference>
<dbReference type="InterPro" id="IPR027417">
    <property type="entry name" value="P-loop_NTPase"/>
</dbReference>
<evidence type="ECO:0000259" key="17">
    <source>
        <dbReference type="PROSITE" id="PS51198"/>
    </source>
</evidence>
<evidence type="ECO:0000256" key="12">
    <source>
        <dbReference type="ARBA" id="ARBA00048988"/>
    </source>
</evidence>
<organism evidence="19 20">
    <name type="scientific">Roseburia inulinivorans</name>
    <dbReference type="NCBI Taxonomy" id="360807"/>
    <lineage>
        <taxon>Bacteria</taxon>
        <taxon>Bacillati</taxon>
        <taxon>Bacillota</taxon>
        <taxon>Clostridia</taxon>
        <taxon>Lachnospirales</taxon>
        <taxon>Lachnospiraceae</taxon>
        <taxon>Roseburia</taxon>
    </lineage>
</organism>
<evidence type="ECO:0000313" key="19">
    <source>
        <dbReference type="EMBL" id="RHE98413.1"/>
    </source>
</evidence>
<comment type="similarity">
    <text evidence="13">Belongs to the helicase family. AddA subfamily.</text>
</comment>
<dbReference type="InterPro" id="IPR038726">
    <property type="entry name" value="PDDEXK_AddAB-type"/>
</dbReference>
<dbReference type="Proteomes" id="UP000286271">
    <property type="component" value="Unassembled WGS sequence"/>
</dbReference>
<protein>
    <recommendedName>
        <fullName evidence="13">ATP-dependent helicase/nuclease subunit A</fullName>
        <ecNumber evidence="13">3.1.-.-</ecNumber>
        <ecNumber evidence="13">5.6.2.4</ecNumber>
    </recommendedName>
    <alternativeName>
        <fullName evidence="13">ATP-dependent helicase/nuclease AddA</fullName>
    </alternativeName>
    <alternativeName>
        <fullName evidence="13">DNA 3'-5' helicase AddA</fullName>
    </alternativeName>
</protein>
<evidence type="ECO:0000256" key="6">
    <source>
        <dbReference type="ARBA" id="ARBA00022839"/>
    </source>
</evidence>
<dbReference type="InterPro" id="IPR014152">
    <property type="entry name" value="AddA"/>
</dbReference>
<evidence type="ECO:0000313" key="20">
    <source>
        <dbReference type="Proteomes" id="UP000286271"/>
    </source>
</evidence>
<reference evidence="19 20" key="1">
    <citation type="submission" date="2018-08" db="EMBL/GenBank/DDBJ databases">
        <title>A genome reference for cultivated species of the human gut microbiota.</title>
        <authorList>
            <person name="Zou Y."/>
            <person name="Xue W."/>
            <person name="Luo G."/>
        </authorList>
    </citation>
    <scope>NUCLEOTIDE SEQUENCE [LARGE SCALE GENOMIC DNA]</scope>
    <source>
        <strain evidence="19 20">AM27-11</strain>
    </source>
</reference>
<dbReference type="GO" id="GO:0043138">
    <property type="term" value="F:3'-5' DNA helicase activity"/>
    <property type="evidence" value="ECO:0007669"/>
    <property type="project" value="UniProtKB-UniRule"/>
</dbReference>
<evidence type="ECO:0000256" key="7">
    <source>
        <dbReference type="ARBA" id="ARBA00022840"/>
    </source>
</evidence>
<dbReference type="GO" id="GO:0033202">
    <property type="term" value="C:DNA helicase complex"/>
    <property type="evidence" value="ECO:0007669"/>
    <property type="project" value="TreeGrafter"/>
</dbReference>
<dbReference type="InterPro" id="IPR014016">
    <property type="entry name" value="UvrD-like_ATP-bd"/>
</dbReference>
<evidence type="ECO:0000259" key="18">
    <source>
        <dbReference type="PROSITE" id="PS51217"/>
    </source>
</evidence>
<dbReference type="GO" id="GO:0003690">
    <property type="term" value="F:double-stranded DNA binding"/>
    <property type="evidence" value="ECO:0007669"/>
    <property type="project" value="UniProtKB-UniRule"/>
</dbReference>
<dbReference type="Gene3D" id="3.90.320.10">
    <property type="match status" value="1"/>
</dbReference>
<comment type="catalytic activity">
    <reaction evidence="12 13">
        <text>ATP + H2O = ADP + phosphate + H(+)</text>
        <dbReference type="Rhea" id="RHEA:13065"/>
        <dbReference type="ChEBI" id="CHEBI:15377"/>
        <dbReference type="ChEBI" id="CHEBI:15378"/>
        <dbReference type="ChEBI" id="CHEBI:30616"/>
        <dbReference type="ChEBI" id="CHEBI:43474"/>
        <dbReference type="ChEBI" id="CHEBI:456216"/>
        <dbReference type="EC" id="5.6.2.4"/>
    </reaction>
</comment>
<feature type="binding site" evidence="14">
    <location>
        <begin position="24"/>
        <end position="31"/>
    </location>
    <ligand>
        <name>ATP</name>
        <dbReference type="ChEBI" id="CHEBI:30616"/>
    </ligand>
</feature>
<dbReference type="Pfam" id="PF13361">
    <property type="entry name" value="UvrD_C"/>
    <property type="match status" value="1"/>
</dbReference>
<dbReference type="EC" id="5.6.2.4" evidence="13"/>
<dbReference type="SUPFAM" id="SSF52980">
    <property type="entry name" value="Restriction endonuclease-like"/>
    <property type="match status" value="1"/>
</dbReference>
<keyword evidence="6 13" id="KW-0269">Exonuclease</keyword>
<keyword evidence="10 13" id="KW-0413">Isomerase</keyword>
<gene>
    <name evidence="13 19" type="primary">addA</name>
    <name evidence="19" type="ORF">DW707_07755</name>
</gene>
<dbReference type="PROSITE" id="PS51217">
    <property type="entry name" value="UVRD_HELICASE_CTER"/>
    <property type="match status" value="1"/>
</dbReference>
<comment type="function">
    <text evidence="13">The heterodimer acts as both an ATP-dependent DNA helicase and an ATP-dependent, dual-direction single-stranded exonuclease. Recognizes the chi site generating a DNA molecule suitable for the initiation of homologous recombination. The AddA nuclease domain is required for chi fragment generation; this subunit has the helicase and 3' -&gt; 5' nuclease activities.</text>
</comment>
<dbReference type="EMBL" id="QSKW01000009">
    <property type="protein sequence ID" value="RHE98413.1"/>
    <property type="molecule type" value="Genomic_DNA"/>
</dbReference>
<dbReference type="PANTHER" id="PTHR11070">
    <property type="entry name" value="UVRD / RECB / PCRA DNA HELICASE FAMILY MEMBER"/>
    <property type="match status" value="1"/>
</dbReference>
<keyword evidence="8 13" id="KW-0238">DNA-binding</keyword>
<keyword evidence="3 13" id="KW-0227">DNA damage</keyword>
<comment type="subunit">
    <text evidence="13">Heterodimer of AddA and AddB/RexB.</text>
</comment>
<dbReference type="NCBIfam" id="TIGR02785">
    <property type="entry name" value="addA_Gpos"/>
    <property type="match status" value="1"/>
</dbReference>
<feature type="domain" description="UvrD-like helicase C-terminal" evidence="18">
    <location>
        <begin position="490"/>
        <end position="817"/>
    </location>
</feature>
<comment type="catalytic activity">
    <reaction evidence="11 13">
        <text>Couples ATP hydrolysis with the unwinding of duplex DNA by translocating in the 3'-5' direction.</text>
        <dbReference type="EC" id="5.6.2.4"/>
    </reaction>
</comment>
<dbReference type="HAMAP" id="MF_01451">
    <property type="entry name" value="AddA"/>
    <property type="match status" value="1"/>
</dbReference>
<keyword evidence="4 13" id="KW-0378">Hydrolase</keyword>
<dbReference type="InterPro" id="IPR000212">
    <property type="entry name" value="DNA_helicase_UvrD/REP"/>
</dbReference>
<keyword evidence="15" id="KW-0175">Coiled coil</keyword>
<dbReference type="FunFam" id="3.40.50.300:FF:001236">
    <property type="entry name" value="ATP-dependent helicase/nuclease subunit A"/>
    <property type="match status" value="1"/>
</dbReference>
<dbReference type="PROSITE" id="PS51198">
    <property type="entry name" value="UVRD_HELICASE_ATP_BIND"/>
    <property type="match status" value="1"/>
</dbReference>
<keyword evidence="7 13" id="KW-0067">ATP-binding</keyword>
<evidence type="ECO:0000256" key="11">
    <source>
        <dbReference type="ARBA" id="ARBA00034617"/>
    </source>
</evidence>
<keyword evidence="5 13" id="KW-0347">Helicase</keyword>
<evidence type="ECO:0000256" key="16">
    <source>
        <dbReference type="SAM" id="MobiDB-lite"/>
    </source>
</evidence>
<evidence type="ECO:0000256" key="3">
    <source>
        <dbReference type="ARBA" id="ARBA00022763"/>
    </source>
</evidence>
<proteinExistence type="inferred from homology"/>
<comment type="cofactor">
    <cofactor evidence="13">
        <name>Mg(2+)</name>
        <dbReference type="ChEBI" id="CHEBI:18420"/>
    </cofactor>
</comment>
<evidence type="ECO:0000256" key="14">
    <source>
        <dbReference type="PROSITE-ProRule" id="PRU00560"/>
    </source>
</evidence>
<evidence type="ECO:0000256" key="2">
    <source>
        <dbReference type="ARBA" id="ARBA00022741"/>
    </source>
</evidence>
<evidence type="ECO:0000256" key="4">
    <source>
        <dbReference type="ARBA" id="ARBA00022801"/>
    </source>
</evidence>
<dbReference type="GO" id="GO:0000724">
    <property type="term" value="P:double-strand break repair via homologous recombination"/>
    <property type="evidence" value="ECO:0007669"/>
    <property type="project" value="UniProtKB-UniRule"/>
</dbReference>
<feature type="coiled-coil region" evidence="15">
    <location>
        <begin position="958"/>
        <end position="988"/>
    </location>
</feature>
<comment type="caution">
    <text evidence="19">The sequence shown here is derived from an EMBL/GenBank/DDBJ whole genome shotgun (WGS) entry which is preliminary data.</text>
</comment>
<keyword evidence="1 13" id="KW-0540">Nuclease</keyword>
<dbReference type="GO" id="GO:0008408">
    <property type="term" value="F:3'-5' exonuclease activity"/>
    <property type="evidence" value="ECO:0007669"/>
    <property type="project" value="UniProtKB-UniRule"/>
</dbReference>